<name>A0A448MNH5_9PAST</name>
<dbReference type="PROSITE" id="PS51750">
    <property type="entry name" value="BRO_N"/>
    <property type="match status" value="1"/>
</dbReference>
<evidence type="ECO:0000259" key="1">
    <source>
        <dbReference type="PROSITE" id="PS51750"/>
    </source>
</evidence>
<dbReference type="PANTHER" id="PTHR36180:SF2">
    <property type="entry name" value="BRO FAMILY PROTEIN"/>
    <property type="match status" value="1"/>
</dbReference>
<proteinExistence type="predicted"/>
<sequence length="225" mass="26404">MTNQIQFQSFNFNANAVRVITDPTGEFWFCGSDVCYILGYKNAPDALTKHCKQGGIAKRYTPTQSGEQEMIFINEPNLYRLIIKSRKPEAEPFEAWVFEEVLPQIRKTGKYQLEPKQLALPEPEKKFTFEFTEHELQQLSWSWFALLRCTEMCRVLEPALRQIGSSYAATVRDLGREYAYSIRQSHHTLSRITEQFQADQITNWRVLRHLRNYDPKKIGFQLDIL</sequence>
<evidence type="ECO:0000313" key="2">
    <source>
        <dbReference type="EMBL" id="VEH66649.1"/>
    </source>
</evidence>
<dbReference type="EMBL" id="LR134405">
    <property type="protein sequence ID" value="VEH66649.1"/>
    <property type="molecule type" value="Genomic_DNA"/>
</dbReference>
<evidence type="ECO:0000313" key="3">
    <source>
        <dbReference type="Proteomes" id="UP000278733"/>
    </source>
</evidence>
<dbReference type="InterPro" id="IPR018876">
    <property type="entry name" value="Phage_P22_antirepressor_C"/>
</dbReference>
<dbReference type="Pfam" id="PF02498">
    <property type="entry name" value="Bro-N"/>
    <property type="match status" value="1"/>
</dbReference>
<dbReference type="Pfam" id="PF10548">
    <property type="entry name" value="P22_AR_C"/>
    <property type="match status" value="1"/>
</dbReference>
<dbReference type="Proteomes" id="UP000278733">
    <property type="component" value="Chromosome"/>
</dbReference>
<protein>
    <submittedName>
        <fullName evidence="2">Putative anti-repressor protein</fullName>
    </submittedName>
</protein>
<gene>
    <name evidence="2" type="ORF">NCTC8284_01821</name>
</gene>
<dbReference type="KEGG" id="rpne:NCTC8284_01821"/>
<dbReference type="SMART" id="SM01040">
    <property type="entry name" value="Bro-N"/>
    <property type="match status" value="1"/>
</dbReference>
<dbReference type="AlphaFoldDB" id="A0A448MNH5"/>
<reference evidence="2 3" key="1">
    <citation type="submission" date="2018-12" db="EMBL/GenBank/DDBJ databases">
        <authorList>
            <consortium name="Pathogen Informatics"/>
        </authorList>
    </citation>
    <scope>NUCLEOTIDE SEQUENCE [LARGE SCALE GENOMIC DNA]</scope>
    <source>
        <strain evidence="2 3">NCTC8284</strain>
    </source>
</reference>
<accession>A0A448MNH5</accession>
<dbReference type="PANTHER" id="PTHR36180">
    <property type="entry name" value="DNA-BINDING PROTEIN-RELATED-RELATED"/>
    <property type="match status" value="1"/>
</dbReference>
<feature type="domain" description="Bro-N" evidence="1">
    <location>
        <begin position="4"/>
        <end position="109"/>
    </location>
</feature>
<organism evidence="2 3">
    <name type="scientific">Rodentibacter pneumotropicus</name>
    <dbReference type="NCBI Taxonomy" id="758"/>
    <lineage>
        <taxon>Bacteria</taxon>
        <taxon>Pseudomonadati</taxon>
        <taxon>Pseudomonadota</taxon>
        <taxon>Gammaproteobacteria</taxon>
        <taxon>Pasteurellales</taxon>
        <taxon>Pasteurellaceae</taxon>
        <taxon>Rodentibacter</taxon>
    </lineage>
</organism>
<dbReference type="InterPro" id="IPR003497">
    <property type="entry name" value="BRO_N_domain"/>
</dbReference>